<proteinExistence type="predicted"/>
<accession>A0ACC2N2Q1</accession>
<sequence length="161" mass="17471">MLLKYLGSILPAHDVENRVMAIAWSPNNVKLAVASTDRSIYLFDDKGVKKDRFSTKPVDSKNGKKSYLVKGIAFSPDSTKIAVGQTDNIVYVYKIGEEWGSKKVICNKFPQSSSVTCLVWPSEGPIVIGLSDGKVRAAIAKANKAQTLYAADSMTIALATK</sequence>
<evidence type="ECO:0000313" key="2">
    <source>
        <dbReference type="Proteomes" id="UP001239111"/>
    </source>
</evidence>
<gene>
    <name evidence="1" type="ORF">QAD02_006241</name>
</gene>
<comment type="caution">
    <text evidence="1">The sequence shown here is derived from an EMBL/GenBank/DDBJ whole genome shotgun (WGS) entry which is preliminary data.</text>
</comment>
<name>A0ACC2N2Q1_9HYME</name>
<dbReference type="EMBL" id="CM056744">
    <property type="protein sequence ID" value="KAJ8664579.1"/>
    <property type="molecule type" value="Genomic_DNA"/>
</dbReference>
<reference evidence="1" key="1">
    <citation type="submission" date="2023-04" db="EMBL/GenBank/DDBJ databases">
        <title>A chromosome-level genome assembly of the parasitoid wasp Eretmocerus hayati.</title>
        <authorList>
            <person name="Zhong Y."/>
            <person name="Liu S."/>
            <person name="Liu Y."/>
        </authorList>
    </citation>
    <scope>NUCLEOTIDE SEQUENCE</scope>
    <source>
        <strain evidence="1">ZJU_SS_LIU_2023</strain>
    </source>
</reference>
<keyword evidence="2" id="KW-1185">Reference proteome</keyword>
<protein>
    <submittedName>
        <fullName evidence="1">Uncharacterized protein</fullName>
    </submittedName>
</protein>
<organism evidence="1 2">
    <name type="scientific">Eretmocerus hayati</name>
    <dbReference type="NCBI Taxonomy" id="131215"/>
    <lineage>
        <taxon>Eukaryota</taxon>
        <taxon>Metazoa</taxon>
        <taxon>Ecdysozoa</taxon>
        <taxon>Arthropoda</taxon>
        <taxon>Hexapoda</taxon>
        <taxon>Insecta</taxon>
        <taxon>Pterygota</taxon>
        <taxon>Neoptera</taxon>
        <taxon>Endopterygota</taxon>
        <taxon>Hymenoptera</taxon>
        <taxon>Apocrita</taxon>
        <taxon>Proctotrupomorpha</taxon>
        <taxon>Chalcidoidea</taxon>
        <taxon>Aphelinidae</taxon>
        <taxon>Aphelininae</taxon>
        <taxon>Eretmocerus</taxon>
    </lineage>
</organism>
<dbReference type="Proteomes" id="UP001239111">
    <property type="component" value="Chromosome 4"/>
</dbReference>
<evidence type="ECO:0000313" key="1">
    <source>
        <dbReference type="EMBL" id="KAJ8664579.1"/>
    </source>
</evidence>